<feature type="domain" description="Transglycosylase SLT" evidence="1">
    <location>
        <begin position="40"/>
        <end position="331"/>
    </location>
</feature>
<dbReference type="InterPro" id="IPR011757">
    <property type="entry name" value="Lytic_transglycosylase_MltB"/>
</dbReference>
<keyword evidence="3" id="KW-1185">Reference proteome</keyword>
<dbReference type="RefSeq" id="WP_249698016.1">
    <property type="nucleotide sequence ID" value="NZ_JAMFLX010000004.1"/>
</dbReference>
<dbReference type="Gene3D" id="1.10.8.350">
    <property type="entry name" value="Bacterial muramidase"/>
    <property type="match status" value="1"/>
</dbReference>
<dbReference type="SUPFAM" id="SSF53955">
    <property type="entry name" value="Lysozyme-like"/>
    <property type="match status" value="1"/>
</dbReference>
<dbReference type="InterPro" id="IPR023346">
    <property type="entry name" value="Lysozyme-like_dom_sf"/>
</dbReference>
<comment type="caution">
    <text evidence="2">The sequence shown here is derived from an EMBL/GenBank/DDBJ whole genome shotgun (WGS) entry which is preliminary data.</text>
</comment>
<organism evidence="2 3">
    <name type="scientific">Parendozoicomonas callyspongiae</name>
    <dbReference type="NCBI Taxonomy" id="2942213"/>
    <lineage>
        <taxon>Bacteria</taxon>
        <taxon>Pseudomonadati</taxon>
        <taxon>Pseudomonadota</taxon>
        <taxon>Gammaproteobacteria</taxon>
        <taxon>Oceanospirillales</taxon>
        <taxon>Endozoicomonadaceae</taxon>
        <taxon>Parendozoicomonas</taxon>
    </lineage>
</organism>
<evidence type="ECO:0000313" key="2">
    <source>
        <dbReference type="EMBL" id="MCL6269125.1"/>
    </source>
</evidence>
<dbReference type="InterPro" id="IPR043426">
    <property type="entry name" value="MltB-like"/>
</dbReference>
<dbReference type="InterPro" id="IPR031304">
    <property type="entry name" value="SLT_2"/>
</dbReference>
<sequence>MTGGAEGGTHMRIRFKSLIAVFLTGLFLSVPSYGEGFNKADIDGFIDELVRDEGFSRPVLEKMFNDVEYKSRIVEIMQRPAEKRLTWAEYKNLLINDKRINDGVEFWRAHRKTLEKASSEYGVSTSVIIGILGIETGFGQNSGGFRVVDALATLGFKYPRRATFFRKELKEFLILAREQGFDPLTLTGSYAGAMGIPQFMPSSYREYAIDFDKDGQADIWESPADAIGSIASYLSRHGWQKGKPVAAKASVQGQKYAKAIDKNPRPTHSVNEVKNLGWRTTRVLSDTARVRGLKLEGRSGTEHWLTLTNFYVITRYNKSDLYAMAVYQLGDMIEKKMKSQDKKSLAKS</sequence>
<protein>
    <submittedName>
        <fullName evidence="2">Lytic murein transglycosylase B</fullName>
    </submittedName>
</protein>
<dbReference type="NCBIfam" id="TIGR02282">
    <property type="entry name" value="MltB"/>
    <property type="match status" value="1"/>
</dbReference>
<gene>
    <name evidence="2" type="primary">mltB</name>
    <name evidence="2" type="ORF">M3P05_04105</name>
</gene>
<dbReference type="Gene3D" id="1.10.530.10">
    <property type="match status" value="1"/>
</dbReference>
<evidence type="ECO:0000259" key="1">
    <source>
        <dbReference type="Pfam" id="PF13406"/>
    </source>
</evidence>
<evidence type="ECO:0000313" key="3">
    <source>
        <dbReference type="Proteomes" id="UP001203338"/>
    </source>
</evidence>
<accession>A0ABT0PCR4</accession>
<dbReference type="PANTHER" id="PTHR30163">
    <property type="entry name" value="MEMBRANE-BOUND LYTIC MUREIN TRANSGLYCOSYLASE B"/>
    <property type="match status" value="1"/>
</dbReference>
<name>A0ABT0PCR4_9GAMM</name>
<dbReference type="Proteomes" id="UP001203338">
    <property type="component" value="Unassembled WGS sequence"/>
</dbReference>
<dbReference type="CDD" id="cd13399">
    <property type="entry name" value="Slt35-like"/>
    <property type="match status" value="1"/>
</dbReference>
<dbReference type="Pfam" id="PF13406">
    <property type="entry name" value="SLT_2"/>
    <property type="match status" value="1"/>
</dbReference>
<reference evidence="2 3" key="1">
    <citation type="submission" date="2022-05" db="EMBL/GenBank/DDBJ databases">
        <authorList>
            <person name="Park J.-S."/>
        </authorList>
    </citation>
    <scope>NUCLEOTIDE SEQUENCE [LARGE SCALE GENOMIC DNA]</scope>
    <source>
        <strain evidence="2 3">2012CJ34-2</strain>
    </source>
</reference>
<proteinExistence type="predicted"/>
<dbReference type="PANTHER" id="PTHR30163:SF9">
    <property type="entry name" value="MEMBRANE-BOUND LYTIC MUREIN TRANSGLYCOSYLASE B"/>
    <property type="match status" value="1"/>
</dbReference>
<dbReference type="EMBL" id="JAMFLX010000004">
    <property type="protein sequence ID" value="MCL6269125.1"/>
    <property type="molecule type" value="Genomic_DNA"/>
</dbReference>